<protein>
    <submittedName>
        <fullName evidence="3">Uncharacterized protein</fullName>
    </submittedName>
</protein>
<keyword evidence="4" id="KW-1185">Reference proteome</keyword>
<dbReference type="Proteomes" id="UP000245119">
    <property type="component" value="Linkage Group LG6"/>
</dbReference>
<evidence type="ECO:0000313" key="4">
    <source>
        <dbReference type="Proteomes" id="UP000245119"/>
    </source>
</evidence>
<feature type="region of interest" description="Disordered" evidence="1">
    <location>
        <begin position="51"/>
        <end position="77"/>
    </location>
</feature>
<feature type="compositionally biased region" description="Low complexity" evidence="1">
    <location>
        <begin position="60"/>
        <end position="73"/>
    </location>
</feature>
<comment type="caution">
    <text evidence="3">The sequence shown here is derived from an EMBL/GenBank/DDBJ whole genome shotgun (WGS) entry which is preliminary data.</text>
</comment>
<evidence type="ECO:0000256" key="1">
    <source>
        <dbReference type="SAM" id="MobiDB-lite"/>
    </source>
</evidence>
<proteinExistence type="predicted"/>
<dbReference type="AlphaFoldDB" id="A0A2T7P6Y5"/>
<dbReference type="OrthoDB" id="6052981at2759"/>
<keyword evidence="2" id="KW-0812">Transmembrane</keyword>
<name>A0A2T7P6Y5_POMCA</name>
<gene>
    <name evidence="3" type="ORF">C0Q70_11753</name>
</gene>
<keyword evidence="2" id="KW-1133">Transmembrane helix</keyword>
<keyword evidence="2" id="KW-0472">Membrane</keyword>
<reference evidence="3 4" key="1">
    <citation type="submission" date="2018-04" db="EMBL/GenBank/DDBJ databases">
        <title>The genome of golden apple snail Pomacea canaliculata provides insight into stress tolerance and invasive adaptation.</title>
        <authorList>
            <person name="Liu C."/>
            <person name="Liu B."/>
            <person name="Ren Y."/>
            <person name="Zhang Y."/>
            <person name="Wang H."/>
            <person name="Li S."/>
            <person name="Jiang F."/>
            <person name="Yin L."/>
            <person name="Zhang G."/>
            <person name="Qian W."/>
            <person name="Fan W."/>
        </authorList>
    </citation>
    <scope>NUCLEOTIDE SEQUENCE [LARGE SCALE GENOMIC DNA]</scope>
    <source>
        <strain evidence="3">SZHN2017</strain>
        <tissue evidence="3">Muscle</tissue>
    </source>
</reference>
<feature type="region of interest" description="Disordered" evidence="1">
    <location>
        <begin position="200"/>
        <end position="222"/>
    </location>
</feature>
<dbReference type="EMBL" id="PZQS01000006">
    <property type="protein sequence ID" value="PVD29156.1"/>
    <property type="molecule type" value="Genomic_DNA"/>
</dbReference>
<evidence type="ECO:0000313" key="3">
    <source>
        <dbReference type="EMBL" id="PVD29156.1"/>
    </source>
</evidence>
<organism evidence="3 4">
    <name type="scientific">Pomacea canaliculata</name>
    <name type="common">Golden apple snail</name>
    <dbReference type="NCBI Taxonomy" id="400727"/>
    <lineage>
        <taxon>Eukaryota</taxon>
        <taxon>Metazoa</taxon>
        <taxon>Spiralia</taxon>
        <taxon>Lophotrochozoa</taxon>
        <taxon>Mollusca</taxon>
        <taxon>Gastropoda</taxon>
        <taxon>Caenogastropoda</taxon>
        <taxon>Architaenioglossa</taxon>
        <taxon>Ampullarioidea</taxon>
        <taxon>Ampullariidae</taxon>
        <taxon>Pomacea</taxon>
    </lineage>
</organism>
<feature type="transmembrane region" description="Helical" evidence="2">
    <location>
        <begin position="24"/>
        <end position="44"/>
    </location>
</feature>
<evidence type="ECO:0000256" key="2">
    <source>
        <dbReference type="SAM" id="Phobius"/>
    </source>
</evidence>
<sequence length="433" mass="47972">MAAETSLIDTVKLRFLACKHSPKYVGVGVGVASVVLGLSAWSLIASSSRMTECPPVRSKPVPAGGESSGSGSDPAGGAGCNAESCPWHYVVSDIANRLHLLEMAFKEQVVAREMIAQEVSNQSDSNSAIEQKLGTFLRRLEQVENMIRMLETRQQELTARLHSDEFVGFLIILAIMVEVMLRVRPKVGEINPWGLRQRMRLSPNNRPRPTSEPAAISTPTLISSTVTTAQPRAVADMTRQEVHENNNGGGPQVAKPLSNGVSFSPKHGLFLRPELCIIAFRRDNPALTSFVDSTLRHLDDIKVSVRPYYLVENHDHLRHCPRTRLYLVIFEMEERVGSSSRGHDSDLITSTVRYIKSLGASIILVVTNDEGSKKLTAHALYNTHLRLLQSHEAFQDLTSTGRVFSSWRELTSHQLSHMRKIVKTALNLKTGLR</sequence>
<dbReference type="OMA" id="LRNEMCV"/>
<accession>A0A2T7P6Y5</accession>